<dbReference type="EMBL" id="RYZZ01000006">
    <property type="protein sequence ID" value="RUQ30874.1"/>
    <property type="molecule type" value="Genomic_DNA"/>
</dbReference>
<sequence length="260" mass="29423">MGYVDSNGIKVHYNVKGTGEPIVFLHSLGAKSELWDQQVEYFQDNYKVITIDARGHGKTDSCIPFKVEDCAYDVKAILDYLDIDKAHIVGISMGGHMALELYQMVPERIKSITLSNTFAKIPDHIREEKMNARLKLLEQDNFVQEWARISVHEGADYQLIDHTIGLYGCSKEDYKSAWIEINHVDFSDMLNTVDLPVLVMTGDKDYIAPVKLAQFLQENIKKSRLDLISNAGHLANLSNPKEFNEKVASFLAEVNLSLQT</sequence>
<gene>
    <name evidence="3" type="ORF">ELQ35_04560</name>
</gene>
<dbReference type="GO" id="GO:0016020">
    <property type="term" value="C:membrane"/>
    <property type="evidence" value="ECO:0007669"/>
    <property type="project" value="TreeGrafter"/>
</dbReference>
<keyword evidence="1 3" id="KW-0378">Hydrolase</keyword>
<accession>A0A433HRJ0</accession>
<evidence type="ECO:0000313" key="3">
    <source>
        <dbReference type="EMBL" id="RUQ30874.1"/>
    </source>
</evidence>
<dbReference type="Proteomes" id="UP000267430">
    <property type="component" value="Unassembled WGS sequence"/>
</dbReference>
<reference evidence="3 4" key="1">
    <citation type="submission" date="2018-12" db="EMBL/GenBank/DDBJ databases">
        <title>Bacillus chawlae sp. nov., Bacillus glennii sp. nov., and Bacillus saganii sp. nov. Isolated from the Vehicle Assembly Building at Kennedy Space Center where the Viking Spacecraft were Assembled.</title>
        <authorList>
            <person name="Seuylemezian A."/>
            <person name="Vaishampayan P."/>
        </authorList>
    </citation>
    <scope>NUCLEOTIDE SEQUENCE [LARGE SCALE GENOMIC DNA]</scope>
    <source>
        <strain evidence="3 4">L5</strain>
    </source>
</reference>
<keyword evidence="4" id="KW-1185">Reference proteome</keyword>
<evidence type="ECO:0000256" key="1">
    <source>
        <dbReference type="ARBA" id="ARBA00022801"/>
    </source>
</evidence>
<feature type="domain" description="AB hydrolase-1" evidence="2">
    <location>
        <begin position="21"/>
        <end position="144"/>
    </location>
</feature>
<dbReference type="PANTHER" id="PTHR43798:SF31">
    <property type="entry name" value="AB HYDROLASE SUPERFAMILY PROTEIN YCLE"/>
    <property type="match status" value="1"/>
</dbReference>
<proteinExistence type="predicted"/>
<protein>
    <submittedName>
        <fullName evidence="3">Alpha/beta fold hydrolase</fullName>
    </submittedName>
</protein>
<organism evidence="3 4">
    <name type="scientific">Peribacillus cavernae</name>
    <dbReference type="NCBI Taxonomy" id="1674310"/>
    <lineage>
        <taxon>Bacteria</taxon>
        <taxon>Bacillati</taxon>
        <taxon>Bacillota</taxon>
        <taxon>Bacilli</taxon>
        <taxon>Bacillales</taxon>
        <taxon>Bacillaceae</taxon>
        <taxon>Peribacillus</taxon>
    </lineage>
</organism>
<dbReference type="OrthoDB" id="9805423at2"/>
<dbReference type="GO" id="GO:0016787">
    <property type="term" value="F:hydrolase activity"/>
    <property type="evidence" value="ECO:0007669"/>
    <property type="project" value="UniProtKB-KW"/>
</dbReference>
<dbReference type="SUPFAM" id="SSF53474">
    <property type="entry name" value="alpha/beta-Hydrolases"/>
    <property type="match status" value="1"/>
</dbReference>
<dbReference type="InterPro" id="IPR029058">
    <property type="entry name" value="AB_hydrolase_fold"/>
</dbReference>
<dbReference type="RefSeq" id="WP_126863659.1">
    <property type="nucleotide sequence ID" value="NZ_JAUSTX010000005.1"/>
</dbReference>
<dbReference type="InterPro" id="IPR000073">
    <property type="entry name" value="AB_hydrolase_1"/>
</dbReference>
<dbReference type="PRINTS" id="PR00111">
    <property type="entry name" value="ABHYDROLASE"/>
</dbReference>
<evidence type="ECO:0000259" key="2">
    <source>
        <dbReference type="Pfam" id="PF00561"/>
    </source>
</evidence>
<name>A0A433HRJ0_9BACI</name>
<dbReference type="Gene3D" id="3.40.50.1820">
    <property type="entry name" value="alpha/beta hydrolase"/>
    <property type="match status" value="1"/>
</dbReference>
<dbReference type="Pfam" id="PF00561">
    <property type="entry name" value="Abhydrolase_1"/>
    <property type="match status" value="1"/>
</dbReference>
<comment type="caution">
    <text evidence="3">The sequence shown here is derived from an EMBL/GenBank/DDBJ whole genome shotgun (WGS) entry which is preliminary data.</text>
</comment>
<evidence type="ECO:0000313" key="4">
    <source>
        <dbReference type="Proteomes" id="UP000267430"/>
    </source>
</evidence>
<dbReference type="InterPro" id="IPR050266">
    <property type="entry name" value="AB_hydrolase_sf"/>
</dbReference>
<dbReference type="AlphaFoldDB" id="A0A433HRJ0"/>
<dbReference type="PANTHER" id="PTHR43798">
    <property type="entry name" value="MONOACYLGLYCEROL LIPASE"/>
    <property type="match status" value="1"/>
</dbReference>